<proteinExistence type="predicted"/>
<keyword evidence="2" id="KW-0238">DNA-binding</keyword>
<evidence type="ECO:0000256" key="1">
    <source>
        <dbReference type="ARBA" id="ARBA00023015"/>
    </source>
</evidence>
<dbReference type="SUPFAM" id="SSF46785">
    <property type="entry name" value="Winged helix' DNA-binding domain"/>
    <property type="match status" value="1"/>
</dbReference>
<protein>
    <submittedName>
        <fullName evidence="6">Helix-turn-helix transcriptional regulator</fullName>
    </submittedName>
</protein>
<dbReference type="PANTHER" id="PTHR33204:SF18">
    <property type="entry name" value="TRANSCRIPTIONAL REGULATORY PROTEIN"/>
    <property type="match status" value="1"/>
</dbReference>
<evidence type="ECO:0000313" key="6">
    <source>
        <dbReference type="EMBL" id="MBB2181041.1"/>
    </source>
</evidence>
<organism evidence="6 7">
    <name type="scientific">Gluconacetobacter tumulicola</name>
    <dbReference type="NCBI Taxonomy" id="1017177"/>
    <lineage>
        <taxon>Bacteria</taxon>
        <taxon>Pseudomonadati</taxon>
        <taxon>Pseudomonadota</taxon>
        <taxon>Alphaproteobacteria</taxon>
        <taxon>Acetobacterales</taxon>
        <taxon>Acetobacteraceae</taxon>
        <taxon>Gluconacetobacter</taxon>
    </lineage>
</organism>
<dbReference type="InterPro" id="IPR002577">
    <property type="entry name" value="HTH_HxlR"/>
</dbReference>
<name>A0A7W4JH03_9PROT</name>
<evidence type="ECO:0000256" key="2">
    <source>
        <dbReference type="ARBA" id="ARBA00023125"/>
    </source>
</evidence>
<comment type="caution">
    <text evidence="6">The sequence shown here is derived from an EMBL/GenBank/DDBJ whole genome shotgun (WGS) entry which is preliminary data.</text>
</comment>
<dbReference type="Pfam" id="PF01638">
    <property type="entry name" value="HxlR"/>
    <property type="match status" value="1"/>
</dbReference>
<keyword evidence="3" id="KW-0804">Transcription</keyword>
<reference evidence="6 7" key="1">
    <citation type="submission" date="2020-04" db="EMBL/GenBank/DDBJ databases">
        <title>Description of novel Gluconacetobacter.</title>
        <authorList>
            <person name="Sombolestani A."/>
        </authorList>
    </citation>
    <scope>NUCLEOTIDE SEQUENCE [LARGE SCALE GENOMIC DNA]</scope>
    <source>
        <strain evidence="6 7">LMG 27725</strain>
    </source>
</reference>
<dbReference type="PROSITE" id="PS51118">
    <property type="entry name" value="HTH_HXLR"/>
    <property type="match status" value="1"/>
</dbReference>
<keyword evidence="7" id="KW-1185">Reference proteome</keyword>
<dbReference type="PANTHER" id="PTHR33204">
    <property type="entry name" value="TRANSCRIPTIONAL REGULATOR, MARR FAMILY"/>
    <property type="match status" value="1"/>
</dbReference>
<dbReference type="InterPro" id="IPR036388">
    <property type="entry name" value="WH-like_DNA-bd_sf"/>
</dbReference>
<gene>
    <name evidence="6" type="ORF">HLH29_18095</name>
</gene>
<keyword evidence="4" id="KW-0812">Transmembrane</keyword>
<dbReference type="InterPro" id="IPR036390">
    <property type="entry name" value="WH_DNA-bd_sf"/>
</dbReference>
<evidence type="ECO:0000313" key="7">
    <source>
        <dbReference type="Proteomes" id="UP000525623"/>
    </source>
</evidence>
<evidence type="ECO:0000256" key="4">
    <source>
        <dbReference type="SAM" id="Phobius"/>
    </source>
</evidence>
<feature type="domain" description="HTH hxlR-type" evidence="5">
    <location>
        <begin position="12"/>
        <end position="110"/>
    </location>
</feature>
<dbReference type="GO" id="GO:0003677">
    <property type="term" value="F:DNA binding"/>
    <property type="evidence" value="ECO:0007669"/>
    <property type="project" value="UniProtKB-KW"/>
</dbReference>
<dbReference type="AlphaFoldDB" id="A0A7W4JH03"/>
<feature type="transmembrane region" description="Helical" evidence="4">
    <location>
        <begin position="25"/>
        <end position="43"/>
    </location>
</feature>
<dbReference type="RefSeq" id="WP_182968766.1">
    <property type="nucleotide sequence ID" value="NZ_BAABGC010000056.1"/>
</dbReference>
<keyword evidence="1" id="KW-0805">Transcription regulation</keyword>
<dbReference type="Gene3D" id="1.10.10.10">
    <property type="entry name" value="Winged helix-like DNA-binding domain superfamily/Winged helix DNA-binding domain"/>
    <property type="match status" value="1"/>
</dbReference>
<dbReference type="Proteomes" id="UP000525623">
    <property type="component" value="Unassembled WGS sequence"/>
</dbReference>
<keyword evidence="4" id="KW-0472">Membrane</keyword>
<sequence length="120" mass="13103">MPDLSGPFSATCPTRVLLDQLADKWSVLILLALGGGPVRFNALRRRIEGISQKMLGHTLRRLEENGLVSRHVYPTVPVTVEYAATPLGTSLVPIVDALRHWAIAHIAEVGAARARFAVRD</sequence>
<keyword evidence="4" id="KW-1133">Transmembrane helix</keyword>
<accession>A0A7W4JH03</accession>
<evidence type="ECO:0000256" key="3">
    <source>
        <dbReference type="ARBA" id="ARBA00023163"/>
    </source>
</evidence>
<dbReference type="EMBL" id="JABEQL010000039">
    <property type="protein sequence ID" value="MBB2181041.1"/>
    <property type="molecule type" value="Genomic_DNA"/>
</dbReference>
<evidence type="ECO:0000259" key="5">
    <source>
        <dbReference type="PROSITE" id="PS51118"/>
    </source>
</evidence>